<dbReference type="PANTHER" id="PTHR34703">
    <property type="entry name" value="ANTIPORTER SUBUNIT MNHG2-RELATED"/>
    <property type="match status" value="1"/>
</dbReference>
<dbReference type="Pfam" id="PF03334">
    <property type="entry name" value="PhaG_MnhG_YufB"/>
    <property type="match status" value="1"/>
</dbReference>
<dbReference type="EMBL" id="JAEKJA010000001">
    <property type="protein sequence ID" value="MBJ3774489.1"/>
    <property type="molecule type" value="Genomic_DNA"/>
</dbReference>
<feature type="transmembrane region" description="Helical" evidence="1">
    <location>
        <begin position="64"/>
        <end position="87"/>
    </location>
</feature>
<dbReference type="InterPro" id="IPR005133">
    <property type="entry name" value="PhaG_MnhG_YufB"/>
</dbReference>
<organism evidence="2 3">
    <name type="scientific">Acuticoccus mangrovi</name>
    <dbReference type="NCBI Taxonomy" id="2796142"/>
    <lineage>
        <taxon>Bacteria</taxon>
        <taxon>Pseudomonadati</taxon>
        <taxon>Pseudomonadota</taxon>
        <taxon>Alphaproteobacteria</taxon>
        <taxon>Hyphomicrobiales</taxon>
        <taxon>Amorphaceae</taxon>
        <taxon>Acuticoccus</taxon>
    </lineage>
</organism>
<keyword evidence="1" id="KW-0472">Membrane</keyword>
<dbReference type="Proteomes" id="UP000609531">
    <property type="component" value="Unassembled WGS sequence"/>
</dbReference>
<proteinExistence type="predicted"/>
<dbReference type="NCBIfam" id="NF009314">
    <property type="entry name" value="PRK12674.1-2"/>
    <property type="match status" value="1"/>
</dbReference>
<keyword evidence="1" id="KW-0812">Transmembrane</keyword>
<evidence type="ECO:0000313" key="3">
    <source>
        <dbReference type="Proteomes" id="UP000609531"/>
    </source>
</evidence>
<gene>
    <name evidence="2" type="ORF">JCR33_02250</name>
</gene>
<feature type="transmembrane region" description="Helical" evidence="1">
    <location>
        <begin position="6"/>
        <end position="28"/>
    </location>
</feature>
<dbReference type="AlphaFoldDB" id="A0A934IN76"/>
<sequence>MPEWALYLTGLLCLCGAFFVLVAAIGVLRLNDLYMRMHAASKAGTLGSCVLVLALALYSRESDVVLRALAGVVFFLLTAPVSAHLLARAAYTVGYRPCSLTQHDALATHPVATATRTPD</sequence>
<feature type="transmembrane region" description="Helical" evidence="1">
    <location>
        <begin position="40"/>
        <end position="58"/>
    </location>
</feature>
<name>A0A934IN76_9HYPH</name>
<dbReference type="NCBIfam" id="TIGR01300">
    <property type="entry name" value="CPA3_mnhG_phaG"/>
    <property type="match status" value="1"/>
</dbReference>
<evidence type="ECO:0000256" key="1">
    <source>
        <dbReference type="SAM" id="Phobius"/>
    </source>
</evidence>
<dbReference type="GO" id="GO:0015385">
    <property type="term" value="F:sodium:proton antiporter activity"/>
    <property type="evidence" value="ECO:0007669"/>
    <property type="project" value="TreeGrafter"/>
</dbReference>
<accession>A0A934IN76</accession>
<protein>
    <submittedName>
        <fullName evidence="2">Monovalent cation/H(+) antiporter subunit G</fullName>
    </submittedName>
</protein>
<evidence type="ECO:0000313" key="2">
    <source>
        <dbReference type="EMBL" id="MBJ3774489.1"/>
    </source>
</evidence>
<dbReference type="RefSeq" id="WP_198880367.1">
    <property type="nucleotide sequence ID" value="NZ_JAEKJA010000001.1"/>
</dbReference>
<reference evidence="2" key="1">
    <citation type="submission" date="2020-12" db="EMBL/GenBank/DDBJ databases">
        <title>Bacterial taxonomy.</title>
        <authorList>
            <person name="Pan X."/>
        </authorList>
    </citation>
    <scope>NUCLEOTIDE SEQUENCE</scope>
    <source>
        <strain evidence="2">B2012</strain>
    </source>
</reference>
<dbReference type="PANTHER" id="PTHR34703:SF1">
    <property type="entry name" value="ANTIPORTER SUBUNIT MNHG2-RELATED"/>
    <property type="match status" value="1"/>
</dbReference>
<keyword evidence="1" id="KW-1133">Transmembrane helix</keyword>
<comment type="caution">
    <text evidence="2">The sequence shown here is derived from an EMBL/GenBank/DDBJ whole genome shotgun (WGS) entry which is preliminary data.</text>
</comment>
<keyword evidence="3" id="KW-1185">Reference proteome</keyword>